<dbReference type="EMBL" id="UINC01004292">
    <property type="protein sequence ID" value="SVA13242.1"/>
    <property type="molecule type" value="Genomic_DNA"/>
</dbReference>
<name>A0A381TAQ3_9ZZZZ</name>
<evidence type="ECO:0000313" key="2">
    <source>
        <dbReference type="EMBL" id="SVA13242.1"/>
    </source>
</evidence>
<dbReference type="InterPro" id="IPR050312">
    <property type="entry name" value="IolE/XylAMocC-like"/>
</dbReference>
<dbReference type="InterPro" id="IPR013022">
    <property type="entry name" value="Xyl_isomerase-like_TIM-brl"/>
</dbReference>
<protein>
    <recommendedName>
        <fullName evidence="1">Xylose isomerase-like TIM barrel domain-containing protein</fullName>
    </recommendedName>
</protein>
<dbReference type="InterPro" id="IPR036237">
    <property type="entry name" value="Xyl_isomerase-like_sf"/>
</dbReference>
<accession>A0A381TAQ3</accession>
<organism evidence="2">
    <name type="scientific">marine metagenome</name>
    <dbReference type="NCBI Taxonomy" id="408172"/>
    <lineage>
        <taxon>unclassified sequences</taxon>
        <taxon>metagenomes</taxon>
        <taxon>ecological metagenomes</taxon>
    </lineage>
</organism>
<dbReference type="AlphaFoldDB" id="A0A381TAQ3"/>
<dbReference type="SUPFAM" id="SSF51658">
    <property type="entry name" value="Xylose isomerase-like"/>
    <property type="match status" value="1"/>
</dbReference>
<proteinExistence type="predicted"/>
<dbReference type="Pfam" id="PF01261">
    <property type="entry name" value="AP_endonuc_2"/>
    <property type="match status" value="1"/>
</dbReference>
<reference evidence="2" key="1">
    <citation type="submission" date="2018-05" db="EMBL/GenBank/DDBJ databases">
        <authorList>
            <person name="Lanie J.A."/>
            <person name="Ng W.-L."/>
            <person name="Kazmierczak K.M."/>
            <person name="Andrzejewski T.M."/>
            <person name="Davidsen T.M."/>
            <person name="Wayne K.J."/>
            <person name="Tettelin H."/>
            <person name="Glass J.I."/>
            <person name="Rusch D."/>
            <person name="Podicherti R."/>
            <person name="Tsui H.-C.T."/>
            <person name="Winkler M.E."/>
        </authorList>
    </citation>
    <scope>NUCLEOTIDE SEQUENCE</scope>
</reference>
<dbReference type="PANTHER" id="PTHR12110">
    <property type="entry name" value="HYDROXYPYRUVATE ISOMERASE"/>
    <property type="match status" value="1"/>
</dbReference>
<dbReference type="PANTHER" id="PTHR12110:SF53">
    <property type="entry name" value="BLR5974 PROTEIN"/>
    <property type="match status" value="1"/>
</dbReference>
<gene>
    <name evidence="2" type="ORF">METZ01_LOCUS66096</name>
</gene>
<dbReference type="Gene3D" id="3.20.20.150">
    <property type="entry name" value="Divalent-metal-dependent TIM barrel enzymes"/>
    <property type="match status" value="1"/>
</dbReference>
<sequence length="311" mass="35491">MKRRKFNKIVSSLSSGIILSNGYSCSNLNKVDKYGISLAQWSLHKMIKIDKTLNPIDFAQKSKELGFDAIEYVSTLYRPILEKLSIKEMTKELINKSKDYDIKNLLIMVDDEGNLSSSNLNEIKEAIDKHKRWIEMASKLECHSVRVNLEGEDQLDKWKDNSIKGLSLLSDFASNYNINIIVENHGGNSSIGKELAEVIKNVNLDNCGTLPDFGNFCIKRKNGSLYDGPCDIEYDKYEGMRDLMPYAKAVSAKSYDFDQFGNETTIDFKKMMDIVEEFNYNGYLGIEYEGNNHSEIDGIELTKKLIQKYNS</sequence>
<feature type="domain" description="Xylose isomerase-like TIM barrel" evidence="1">
    <location>
        <begin position="60"/>
        <end position="301"/>
    </location>
</feature>
<evidence type="ECO:0000259" key="1">
    <source>
        <dbReference type="Pfam" id="PF01261"/>
    </source>
</evidence>